<evidence type="ECO:0000313" key="2">
    <source>
        <dbReference type="EMBL" id="MED6190823.1"/>
    </source>
</evidence>
<protein>
    <submittedName>
        <fullName evidence="2">Uncharacterized protein</fullName>
    </submittedName>
</protein>
<feature type="compositionally biased region" description="Acidic residues" evidence="1">
    <location>
        <begin position="38"/>
        <end position="54"/>
    </location>
</feature>
<feature type="region of interest" description="Disordered" evidence="1">
    <location>
        <begin position="1"/>
        <end position="104"/>
    </location>
</feature>
<gene>
    <name evidence="2" type="ORF">PIB30_109787</name>
</gene>
<comment type="caution">
    <text evidence="2">The sequence shown here is derived from an EMBL/GenBank/DDBJ whole genome shotgun (WGS) entry which is preliminary data.</text>
</comment>
<evidence type="ECO:0000313" key="3">
    <source>
        <dbReference type="Proteomes" id="UP001341840"/>
    </source>
</evidence>
<reference evidence="2 3" key="1">
    <citation type="journal article" date="2023" name="Plants (Basel)">
        <title>Bridging the Gap: Combining Genomics and Transcriptomics Approaches to Understand Stylosanthes scabra, an Orphan Legume from the Brazilian Caatinga.</title>
        <authorList>
            <person name="Ferreira-Neto J.R.C."/>
            <person name="da Silva M.D."/>
            <person name="Binneck E."/>
            <person name="de Melo N.F."/>
            <person name="da Silva R.H."/>
            <person name="de Melo A.L.T.M."/>
            <person name="Pandolfi V."/>
            <person name="Bustamante F.O."/>
            <person name="Brasileiro-Vidal A.C."/>
            <person name="Benko-Iseppon A.M."/>
        </authorList>
    </citation>
    <scope>NUCLEOTIDE SEQUENCE [LARGE SCALE GENOMIC DNA]</scope>
    <source>
        <tissue evidence="2">Leaves</tissue>
    </source>
</reference>
<dbReference type="EMBL" id="JASCZI010187064">
    <property type="protein sequence ID" value="MED6190823.1"/>
    <property type="molecule type" value="Genomic_DNA"/>
</dbReference>
<dbReference type="Proteomes" id="UP001341840">
    <property type="component" value="Unassembled WGS sequence"/>
</dbReference>
<feature type="compositionally biased region" description="Low complexity" evidence="1">
    <location>
        <begin position="79"/>
        <end position="93"/>
    </location>
</feature>
<name>A0ABU6X2T7_9FABA</name>
<feature type="compositionally biased region" description="Basic and acidic residues" evidence="1">
    <location>
        <begin position="14"/>
        <end position="27"/>
    </location>
</feature>
<sequence>METVRGGAVPLLRRHQEEEEHNERQIQEEENQNGGTDHEEEAEYNQDFDQETPDAENVYESPQHQPHEEHETGAESWTNYEAQYEEQQQNYYEPPHSPPPQQATLEDNQISSTLATTLEGKLDQIASSVKGFNEELVTFKERHKQLADLSLKQFHKIRKEQEATSQEVKAIKETQINSAENQTLKDVARMTFQQREELKTIRQQMREWTMYSSVRECYDVWAHQQANPNLVPMPLHDLTKMVYDNLEKKKPMFIGALKTDPNPGHIDRTEPIPPKDLHLNNNQQVSFFEQFFESNK</sequence>
<keyword evidence="3" id="KW-1185">Reference proteome</keyword>
<evidence type="ECO:0000256" key="1">
    <source>
        <dbReference type="SAM" id="MobiDB-lite"/>
    </source>
</evidence>
<proteinExistence type="predicted"/>
<accession>A0ABU6X2T7</accession>
<organism evidence="2 3">
    <name type="scientific">Stylosanthes scabra</name>
    <dbReference type="NCBI Taxonomy" id="79078"/>
    <lineage>
        <taxon>Eukaryota</taxon>
        <taxon>Viridiplantae</taxon>
        <taxon>Streptophyta</taxon>
        <taxon>Embryophyta</taxon>
        <taxon>Tracheophyta</taxon>
        <taxon>Spermatophyta</taxon>
        <taxon>Magnoliopsida</taxon>
        <taxon>eudicotyledons</taxon>
        <taxon>Gunneridae</taxon>
        <taxon>Pentapetalae</taxon>
        <taxon>rosids</taxon>
        <taxon>fabids</taxon>
        <taxon>Fabales</taxon>
        <taxon>Fabaceae</taxon>
        <taxon>Papilionoideae</taxon>
        <taxon>50 kb inversion clade</taxon>
        <taxon>dalbergioids sensu lato</taxon>
        <taxon>Dalbergieae</taxon>
        <taxon>Pterocarpus clade</taxon>
        <taxon>Stylosanthes</taxon>
    </lineage>
</organism>